<dbReference type="EMBL" id="ML978129">
    <property type="protein sequence ID" value="KAF2096333.1"/>
    <property type="molecule type" value="Genomic_DNA"/>
</dbReference>
<dbReference type="Proteomes" id="UP000799772">
    <property type="component" value="Unassembled WGS sequence"/>
</dbReference>
<protein>
    <submittedName>
        <fullName evidence="4">Proline iminopeptidase</fullName>
    </submittedName>
</protein>
<comment type="similarity">
    <text evidence="1">Belongs to the peptidase S33 family.</text>
</comment>
<dbReference type="InterPro" id="IPR051601">
    <property type="entry name" value="Serine_prot/Carboxylest_S33"/>
</dbReference>
<dbReference type="InterPro" id="IPR029058">
    <property type="entry name" value="AB_hydrolase_fold"/>
</dbReference>
<evidence type="ECO:0000313" key="4">
    <source>
        <dbReference type="EMBL" id="KAF2096333.1"/>
    </source>
</evidence>
<evidence type="ECO:0000256" key="2">
    <source>
        <dbReference type="ARBA" id="ARBA00022801"/>
    </source>
</evidence>
<organism evidence="4 5">
    <name type="scientific">Rhizodiscina lignyota</name>
    <dbReference type="NCBI Taxonomy" id="1504668"/>
    <lineage>
        <taxon>Eukaryota</taxon>
        <taxon>Fungi</taxon>
        <taxon>Dikarya</taxon>
        <taxon>Ascomycota</taxon>
        <taxon>Pezizomycotina</taxon>
        <taxon>Dothideomycetes</taxon>
        <taxon>Pleosporomycetidae</taxon>
        <taxon>Aulographales</taxon>
        <taxon>Rhizodiscinaceae</taxon>
        <taxon>Rhizodiscina</taxon>
    </lineage>
</organism>
<dbReference type="AlphaFoldDB" id="A0A9P4IA90"/>
<dbReference type="Pfam" id="PF00561">
    <property type="entry name" value="Abhydrolase_1"/>
    <property type="match status" value="1"/>
</dbReference>
<reference evidence="4" key="1">
    <citation type="journal article" date="2020" name="Stud. Mycol.">
        <title>101 Dothideomycetes genomes: a test case for predicting lifestyles and emergence of pathogens.</title>
        <authorList>
            <person name="Haridas S."/>
            <person name="Albert R."/>
            <person name="Binder M."/>
            <person name="Bloem J."/>
            <person name="Labutti K."/>
            <person name="Salamov A."/>
            <person name="Andreopoulos B."/>
            <person name="Baker S."/>
            <person name="Barry K."/>
            <person name="Bills G."/>
            <person name="Bluhm B."/>
            <person name="Cannon C."/>
            <person name="Castanera R."/>
            <person name="Culley D."/>
            <person name="Daum C."/>
            <person name="Ezra D."/>
            <person name="Gonzalez J."/>
            <person name="Henrissat B."/>
            <person name="Kuo A."/>
            <person name="Liang C."/>
            <person name="Lipzen A."/>
            <person name="Lutzoni F."/>
            <person name="Magnuson J."/>
            <person name="Mondo S."/>
            <person name="Nolan M."/>
            <person name="Ohm R."/>
            <person name="Pangilinan J."/>
            <person name="Park H.-J."/>
            <person name="Ramirez L."/>
            <person name="Alfaro M."/>
            <person name="Sun H."/>
            <person name="Tritt A."/>
            <person name="Yoshinaga Y."/>
            <person name="Zwiers L.-H."/>
            <person name="Turgeon B."/>
            <person name="Goodwin S."/>
            <person name="Spatafora J."/>
            <person name="Crous P."/>
            <person name="Grigoriev I."/>
        </authorList>
    </citation>
    <scope>NUCLEOTIDE SEQUENCE</scope>
    <source>
        <strain evidence="4">CBS 133067</strain>
    </source>
</reference>
<dbReference type="GO" id="GO:0008233">
    <property type="term" value="F:peptidase activity"/>
    <property type="evidence" value="ECO:0007669"/>
    <property type="project" value="InterPro"/>
</dbReference>
<evidence type="ECO:0000259" key="3">
    <source>
        <dbReference type="Pfam" id="PF00561"/>
    </source>
</evidence>
<evidence type="ECO:0000313" key="5">
    <source>
        <dbReference type="Proteomes" id="UP000799772"/>
    </source>
</evidence>
<comment type="caution">
    <text evidence="4">The sequence shown here is derived from an EMBL/GenBank/DDBJ whole genome shotgun (WGS) entry which is preliminary data.</text>
</comment>
<proteinExistence type="inferred from homology"/>
<sequence length="457" mass="52299">MSVVAKILEQRTFTTPGKLKVTEYFFGGIPRDWTSPEAGSLKLFARSVRKSEKPADPSPEEDEKKKQLPWMVYLQGGPGFECSAPQNWAATHTVLDRGYQMLFLDQRGTGLSTPLAASTLGLLPNDRAKMDYLRSFRADSIVKDCEAIRKCLTADFPEEKKKWSIMGQSFGGFCATTYLSMFPEGLREAFVFGGLPPLVKDPDPVYERTWKKVAQRNEAYYNKFPEDVERVRKIVEWLRTSDLVLPSGGTLTPRRFQQLGIVLGFHGGVDDLHEIVLRASNELDLYGHLTRQTQNRIEQWVSFDDNLLYSMLHEPIYSQGKGSAANWSAHRVQKLYFHQFDVDTSGPIYFTGEMIFPWMFEDYFELRKVKGAADLLATADEWPDLYDEKQLAANTVPVYAAVYYDDMYVDYDFSMETARKIKGCKTYITNQMYHNALRSKMAEVTGALFNLRDDEMD</sequence>
<dbReference type="OrthoDB" id="1898734at2759"/>
<dbReference type="PANTHER" id="PTHR43248:SF2">
    <property type="entry name" value="PROLYL AMINOPEPTIDASE"/>
    <property type="match status" value="1"/>
</dbReference>
<dbReference type="InterPro" id="IPR000073">
    <property type="entry name" value="AB_hydrolase_1"/>
</dbReference>
<keyword evidence="2" id="KW-0378">Hydrolase</keyword>
<evidence type="ECO:0000256" key="1">
    <source>
        <dbReference type="ARBA" id="ARBA00010088"/>
    </source>
</evidence>
<name>A0A9P4IA90_9PEZI</name>
<dbReference type="SUPFAM" id="SSF53474">
    <property type="entry name" value="alpha/beta-Hydrolases"/>
    <property type="match status" value="2"/>
</dbReference>
<dbReference type="GO" id="GO:0006508">
    <property type="term" value="P:proteolysis"/>
    <property type="evidence" value="ECO:0007669"/>
    <property type="project" value="InterPro"/>
</dbReference>
<gene>
    <name evidence="4" type="ORF">NA57DRAFT_67113</name>
</gene>
<feature type="domain" description="AB hydrolase-1" evidence="3">
    <location>
        <begin position="69"/>
        <end position="236"/>
    </location>
</feature>
<keyword evidence="5" id="KW-1185">Reference proteome</keyword>
<accession>A0A9P4IA90</accession>
<dbReference type="PRINTS" id="PR00793">
    <property type="entry name" value="PROAMNOPTASE"/>
</dbReference>
<dbReference type="InterPro" id="IPR002410">
    <property type="entry name" value="Peptidase_S33"/>
</dbReference>
<dbReference type="Gene3D" id="3.40.50.1820">
    <property type="entry name" value="alpha/beta hydrolase"/>
    <property type="match status" value="1"/>
</dbReference>
<dbReference type="PANTHER" id="PTHR43248">
    <property type="entry name" value="2-SUCCINYL-6-HYDROXY-2,4-CYCLOHEXADIENE-1-CARBOXYLATE SYNTHASE"/>
    <property type="match status" value="1"/>
</dbReference>